<evidence type="ECO:0000313" key="2">
    <source>
        <dbReference type="Proteomes" id="UP001054945"/>
    </source>
</evidence>
<gene>
    <name evidence="1" type="ORF">CEXT_602371</name>
</gene>
<name>A0AAV4UW35_CAEEX</name>
<dbReference type="EMBL" id="BPLR01013579">
    <property type="protein sequence ID" value="GIY62111.1"/>
    <property type="molecule type" value="Genomic_DNA"/>
</dbReference>
<dbReference type="AlphaFoldDB" id="A0AAV4UW35"/>
<organism evidence="1 2">
    <name type="scientific">Caerostris extrusa</name>
    <name type="common">Bark spider</name>
    <name type="synonym">Caerostris bankana</name>
    <dbReference type="NCBI Taxonomy" id="172846"/>
    <lineage>
        <taxon>Eukaryota</taxon>
        <taxon>Metazoa</taxon>
        <taxon>Ecdysozoa</taxon>
        <taxon>Arthropoda</taxon>
        <taxon>Chelicerata</taxon>
        <taxon>Arachnida</taxon>
        <taxon>Araneae</taxon>
        <taxon>Araneomorphae</taxon>
        <taxon>Entelegynae</taxon>
        <taxon>Araneoidea</taxon>
        <taxon>Araneidae</taxon>
        <taxon>Caerostris</taxon>
    </lineage>
</organism>
<accession>A0AAV4UW35</accession>
<sequence>MIDLRVFWEYFQVGNQQIIRKRQKTYWRKKLMKMREIIRDTKKGARNLKEIGGSKVKSVRLDKAVKSIKTHILVLEGREGMLDHPLSLFRCKGPVNVKYLKANMQNDIPQIATNVQFWWQNLTAIAYTSSIDDGSGDFVGQRENQQNTDICEFIKNIYEFYIVDGDPDRTQWPPKWGMTQPGGYAK</sequence>
<evidence type="ECO:0000313" key="1">
    <source>
        <dbReference type="EMBL" id="GIY62111.1"/>
    </source>
</evidence>
<dbReference type="Proteomes" id="UP001054945">
    <property type="component" value="Unassembled WGS sequence"/>
</dbReference>
<keyword evidence="2" id="KW-1185">Reference proteome</keyword>
<protein>
    <submittedName>
        <fullName evidence="1">Uncharacterized protein</fullName>
    </submittedName>
</protein>
<reference evidence="1 2" key="1">
    <citation type="submission" date="2021-06" db="EMBL/GenBank/DDBJ databases">
        <title>Caerostris extrusa draft genome.</title>
        <authorList>
            <person name="Kono N."/>
            <person name="Arakawa K."/>
        </authorList>
    </citation>
    <scope>NUCLEOTIDE SEQUENCE [LARGE SCALE GENOMIC DNA]</scope>
</reference>
<comment type="caution">
    <text evidence="1">The sequence shown here is derived from an EMBL/GenBank/DDBJ whole genome shotgun (WGS) entry which is preliminary data.</text>
</comment>
<proteinExistence type="predicted"/>